<evidence type="ECO:0000259" key="4">
    <source>
        <dbReference type="Pfam" id="PF24850"/>
    </source>
</evidence>
<feature type="domain" description="Bacillithiol biosynthesis BshC C-terminal coiled-coil" evidence="4">
    <location>
        <begin position="359"/>
        <end position="513"/>
    </location>
</feature>
<dbReference type="EMBL" id="SEWF01000010">
    <property type="protein sequence ID" value="RYU96073.1"/>
    <property type="molecule type" value="Genomic_DNA"/>
</dbReference>
<dbReference type="Pfam" id="PF24850">
    <property type="entry name" value="CC_BshC"/>
    <property type="match status" value="1"/>
</dbReference>
<name>A0A4Q5M2J8_9BACT</name>
<evidence type="ECO:0000259" key="3">
    <source>
        <dbReference type="Pfam" id="PF10079"/>
    </source>
</evidence>
<comment type="caution">
    <text evidence="5">The sequence shown here is derived from an EMBL/GenBank/DDBJ whole genome shotgun (WGS) entry which is preliminary data.</text>
</comment>
<feature type="domain" description="Bacillithiol biosynthesis BshC N-terminal Rossmann-like" evidence="3">
    <location>
        <begin position="1"/>
        <end position="357"/>
    </location>
</feature>
<evidence type="ECO:0000313" key="5">
    <source>
        <dbReference type="EMBL" id="RYU96073.1"/>
    </source>
</evidence>
<dbReference type="InterPro" id="IPR011199">
    <property type="entry name" value="Bacillithiol_biosynth_BshC"/>
</dbReference>
<dbReference type="RefSeq" id="WP_130020679.1">
    <property type="nucleotide sequence ID" value="NZ_SEWF01000010.1"/>
</dbReference>
<dbReference type="InterPro" id="IPR055399">
    <property type="entry name" value="CC_BshC"/>
</dbReference>
<sequence>MPLQTLELKAVGAFPKLFLDYITKNETLATFYNQFPDIEGFRKAIQSRVFTKEKRQTLVAALENQYSTLDSKPDFSPLLDDKTFTVTTGHQLNIFTGPLYVIYKIVTVINLARKLKAEFPDYNFLPVYWMASEDHDFEEISVFNLFGKNYKWETTQKGAVGRMNPAELRAICDQIPERVEFFQNAYLNHGTLANAVRCYMSHLFENEGLICIDADDKALKSVFSHIIKDDLLQHTASKLVTETSEKLHTAGYHTQITPREINFFYLEDGLRERIIKEEDEYKILHTDITFSESEILQLVENNPERFSPNVVLRPLYQETILPNLAYIGGPSEVPYWLQLKGIFDYYQEQFPLLMPRNFALVVNEASRKKIDKLGITTEELFADEVTLRKGFVEKNSRKSLSLAFEIDEINDIFERILKKALIIEATMKGPVEAVKAKSINSLEHLEKRIKRAEERNQEGSVNQLLALKEKLFPGGGLQERKENFLNFYLNDNLFIKKLLDTLDPLDYSFNVIEI</sequence>
<feature type="coiled-coil region" evidence="2">
    <location>
        <begin position="435"/>
        <end position="462"/>
    </location>
</feature>
<proteinExistence type="inferred from homology"/>
<reference evidence="5 6" key="1">
    <citation type="submission" date="2019-02" db="EMBL/GenBank/DDBJ databases">
        <title>Bacterial novel species Emticicia sp. 17J42-9 isolated from soil.</title>
        <authorList>
            <person name="Jung H.-Y."/>
        </authorList>
    </citation>
    <scope>NUCLEOTIDE SEQUENCE [LARGE SCALE GENOMIC DNA]</scope>
    <source>
        <strain evidence="5 6">17J42-9</strain>
    </source>
</reference>
<gene>
    <name evidence="2 5" type="primary">bshC</name>
    <name evidence="5" type="ORF">EWM59_09255</name>
</gene>
<dbReference type="OrthoDB" id="9765151at2"/>
<evidence type="ECO:0000313" key="6">
    <source>
        <dbReference type="Proteomes" id="UP000293162"/>
    </source>
</evidence>
<dbReference type="AlphaFoldDB" id="A0A4Q5M2J8"/>
<dbReference type="HAMAP" id="MF_01867">
    <property type="entry name" value="BshC"/>
    <property type="match status" value="1"/>
</dbReference>
<dbReference type="Proteomes" id="UP000293162">
    <property type="component" value="Unassembled WGS sequence"/>
</dbReference>
<dbReference type="Pfam" id="PF10079">
    <property type="entry name" value="Rossmann-like_BshC"/>
    <property type="match status" value="1"/>
</dbReference>
<accession>A0A4Q5M2J8</accession>
<protein>
    <recommendedName>
        <fullName evidence="2">Putative cysteine ligase BshC</fullName>
        <ecNumber evidence="2">6.-.-.-</ecNumber>
    </recommendedName>
</protein>
<dbReference type="EC" id="6.-.-.-" evidence="2"/>
<dbReference type="NCBIfam" id="TIGR03998">
    <property type="entry name" value="thiol_BshC"/>
    <property type="match status" value="1"/>
</dbReference>
<keyword evidence="1 2" id="KW-0436">Ligase</keyword>
<organism evidence="5 6">
    <name type="scientific">Emticicia agri</name>
    <dbReference type="NCBI Taxonomy" id="2492393"/>
    <lineage>
        <taxon>Bacteria</taxon>
        <taxon>Pseudomonadati</taxon>
        <taxon>Bacteroidota</taxon>
        <taxon>Cytophagia</taxon>
        <taxon>Cytophagales</taxon>
        <taxon>Leadbetterellaceae</taxon>
        <taxon>Emticicia</taxon>
    </lineage>
</organism>
<keyword evidence="6" id="KW-1185">Reference proteome</keyword>
<dbReference type="GO" id="GO:0016874">
    <property type="term" value="F:ligase activity"/>
    <property type="evidence" value="ECO:0007669"/>
    <property type="project" value="UniProtKB-UniRule"/>
</dbReference>
<evidence type="ECO:0000256" key="1">
    <source>
        <dbReference type="ARBA" id="ARBA00022598"/>
    </source>
</evidence>
<dbReference type="PIRSF" id="PIRSF012535">
    <property type="entry name" value="UCP012535"/>
    <property type="match status" value="1"/>
</dbReference>
<keyword evidence="2" id="KW-0175">Coiled coil</keyword>
<evidence type="ECO:0000256" key="2">
    <source>
        <dbReference type="HAMAP-Rule" id="MF_01867"/>
    </source>
</evidence>
<dbReference type="InterPro" id="IPR055398">
    <property type="entry name" value="Rossmann-like_BshC"/>
</dbReference>
<comment type="similarity">
    <text evidence="2">Belongs to the BshC family.</text>
</comment>